<dbReference type="Pfam" id="PF03073">
    <property type="entry name" value="TspO_MBR"/>
    <property type="match status" value="1"/>
</dbReference>
<name>A0AAU8A1A9_9BURK</name>
<sequence length="164" mass="18992">MSFEWLAHYKPIVFALIWGIVLALAGAWATELGEWYKNLQQPSWKPPDWVFGPMWSTIFICAGIAFVMAYHRAPNQQTIRMLVILFIVNGLFNFIWSILYFRMHRPDWALIEAIGLWLSVLAILLATRSYSPISSWLMAPYLVWVSIAMVLNWTTVKLNGPFPQ</sequence>
<evidence type="ECO:0000256" key="5">
    <source>
        <dbReference type="ARBA" id="ARBA00023136"/>
    </source>
</evidence>
<proteinExistence type="inferred from homology"/>
<dbReference type="PANTHER" id="PTHR10057:SF0">
    <property type="entry name" value="TRANSLOCATOR PROTEIN"/>
    <property type="match status" value="1"/>
</dbReference>
<dbReference type="InterPro" id="IPR038330">
    <property type="entry name" value="TspO/MBR-related_sf"/>
</dbReference>
<dbReference type="GO" id="GO:0016020">
    <property type="term" value="C:membrane"/>
    <property type="evidence" value="ECO:0007669"/>
    <property type="project" value="UniProtKB-SubCell"/>
</dbReference>
<feature type="transmembrane region" description="Helical" evidence="6">
    <location>
        <begin position="138"/>
        <end position="156"/>
    </location>
</feature>
<evidence type="ECO:0000313" key="7">
    <source>
        <dbReference type="EMBL" id="XCC57200.1"/>
    </source>
</evidence>
<evidence type="ECO:0000256" key="3">
    <source>
        <dbReference type="ARBA" id="ARBA00022692"/>
    </source>
</evidence>
<evidence type="ECO:0000256" key="2">
    <source>
        <dbReference type="ARBA" id="ARBA00007524"/>
    </source>
</evidence>
<organism evidence="7">
    <name type="scientific">Polynucleobacter sp. UK-FUSCHL-C3</name>
    <dbReference type="NCBI Taxonomy" id="2955208"/>
    <lineage>
        <taxon>Bacteria</taxon>
        <taxon>Pseudomonadati</taxon>
        <taxon>Pseudomonadota</taxon>
        <taxon>Betaproteobacteria</taxon>
        <taxon>Burkholderiales</taxon>
        <taxon>Burkholderiaceae</taxon>
        <taxon>Polynucleobacter</taxon>
    </lineage>
</organism>
<feature type="transmembrane region" description="Helical" evidence="6">
    <location>
        <begin position="12"/>
        <end position="29"/>
    </location>
</feature>
<evidence type="ECO:0000256" key="1">
    <source>
        <dbReference type="ARBA" id="ARBA00004141"/>
    </source>
</evidence>
<dbReference type="PANTHER" id="PTHR10057">
    <property type="entry name" value="PERIPHERAL-TYPE BENZODIAZEPINE RECEPTOR"/>
    <property type="match status" value="1"/>
</dbReference>
<dbReference type="EMBL" id="CP099959">
    <property type="protein sequence ID" value="XCC57200.1"/>
    <property type="molecule type" value="Genomic_DNA"/>
</dbReference>
<accession>A0AAU8A1A9</accession>
<keyword evidence="4 6" id="KW-1133">Transmembrane helix</keyword>
<feature type="transmembrane region" description="Helical" evidence="6">
    <location>
        <begin position="49"/>
        <end position="70"/>
    </location>
</feature>
<dbReference type="InterPro" id="IPR004307">
    <property type="entry name" value="TspO_MBR"/>
</dbReference>
<comment type="subcellular location">
    <subcellularLocation>
        <location evidence="1">Membrane</location>
        <topology evidence="1">Multi-pass membrane protein</topology>
    </subcellularLocation>
</comment>
<dbReference type="PIRSF" id="PIRSF005859">
    <property type="entry name" value="PBR"/>
    <property type="match status" value="1"/>
</dbReference>
<reference evidence="7" key="1">
    <citation type="submission" date="2022-06" db="EMBL/GenBank/DDBJ databases">
        <title>New Polynucleobacter species.</title>
        <authorList>
            <person name="Hahn M.W."/>
        </authorList>
    </citation>
    <scope>NUCLEOTIDE SEQUENCE</scope>
    <source>
        <strain evidence="7">UK-FUSCHL-C3</strain>
    </source>
</reference>
<feature type="transmembrane region" description="Helical" evidence="6">
    <location>
        <begin position="108"/>
        <end position="126"/>
    </location>
</feature>
<dbReference type="AlphaFoldDB" id="A0AAU8A1A9"/>
<keyword evidence="5 6" id="KW-0472">Membrane</keyword>
<dbReference type="RefSeq" id="WP_353438230.1">
    <property type="nucleotide sequence ID" value="NZ_CP099959.1"/>
</dbReference>
<dbReference type="CDD" id="cd15904">
    <property type="entry name" value="TSPO_MBR"/>
    <property type="match status" value="1"/>
</dbReference>
<dbReference type="Gene3D" id="1.20.1260.100">
    <property type="entry name" value="TspO/MBR protein"/>
    <property type="match status" value="1"/>
</dbReference>
<evidence type="ECO:0000256" key="6">
    <source>
        <dbReference type="SAM" id="Phobius"/>
    </source>
</evidence>
<keyword evidence="3 6" id="KW-0812">Transmembrane</keyword>
<dbReference type="GO" id="GO:0033013">
    <property type="term" value="P:tetrapyrrole metabolic process"/>
    <property type="evidence" value="ECO:0007669"/>
    <property type="project" value="UniProtKB-ARBA"/>
</dbReference>
<evidence type="ECO:0000256" key="4">
    <source>
        <dbReference type="ARBA" id="ARBA00022989"/>
    </source>
</evidence>
<feature type="transmembrane region" description="Helical" evidence="6">
    <location>
        <begin position="82"/>
        <end position="102"/>
    </location>
</feature>
<comment type="similarity">
    <text evidence="2">Belongs to the TspO/BZRP family.</text>
</comment>
<gene>
    <name evidence="7" type="ORF">NKE59_06810</name>
</gene>
<dbReference type="FunFam" id="1.20.1260.100:FF:000001">
    <property type="entry name" value="translocator protein 2"/>
    <property type="match status" value="1"/>
</dbReference>
<protein>
    <submittedName>
        <fullName evidence="7">Tryptophan-rich sensory protein</fullName>
    </submittedName>
</protein>